<reference evidence="4 5" key="1">
    <citation type="submission" date="2016-02" db="EMBL/GenBank/DDBJ databases">
        <authorList>
            <consortium name="Pathogen Informatics"/>
        </authorList>
    </citation>
    <scope>NUCLEOTIDE SEQUENCE [LARGE SCALE GENOMIC DNA]</scope>
    <source>
        <strain evidence="4 5">LSS100</strain>
    </source>
</reference>
<dbReference type="Proteomes" id="UP000072003">
    <property type="component" value="Unassembled WGS sequence"/>
</dbReference>
<feature type="domain" description="N-acetyltransferase" evidence="3">
    <location>
        <begin position="151"/>
        <end position="286"/>
    </location>
</feature>
<dbReference type="Gene3D" id="3.40.630.30">
    <property type="match status" value="2"/>
</dbReference>
<dbReference type="InterPro" id="IPR016181">
    <property type="entry name" value="Acyl_CoA_acyltransferase"/>
</dbReference>
<keyword evidence="1 4" id="KW-0808">Transferase</keyword>
<dbReference type="InterPro" id="IPR000182">
    <property type="entry name" value="GNAT_dom"/>
</dbReference>
<gene>
    <name evidence="4" type="ORF">ERS132462_00277</name>
</gene>
<dbReference type="InterPro" id="IPR050680">
    <property type="entry name" value="YpeA/RimI_acetyltransf"/>
</dbReference>
<dbReference type="RefSeq" id="WP_044671662.1">
    <property type="nucleotide sequence ID" value="NZ_CEDC01000050.1"/>
</dbReference>
<dbReference type="Pfam" id="PF00583">
    <property type="entry name" value="Acetyltransf_1"/>
    <property type="match status" value="2"/>
</dbReference>
<dbReference type="PROSITE" id="PS51186">
    <property type="entry name" value="GNAT"/>
    <property type="match status" value="2"/>
</dbReference>
<dbReference type="SUPFAM" id="SSF55729">
    <property type="entry name" value="Acyl-CoA N-acyltransferases (Nat)"/>
    <property type="match status" value="1"/>
</dbReference>
<feature type="domain" description="N-acetyltransferase" evidence="3">
    <location>
        <begin position="5"/>
        <end position="160"/>
    </location>
</feature>
<dbReference type="EMBL" id="FIFN01000002">
    <property type="protein sequence ID" value="CYT86918.1"/>
    <property type="molecule type" value="Genomic_DNA"/>
</dbReference>
<dbReference type="GO" id="GO:0016747">
    <property type="term" value="F:acyltransferase activity, transferring groups other than amino-acyl groups"/>
    <property type="evidence" value="ECO:0007669"/>
    <property type="project" value="InterPro"/>
</dbReference>
<evidence type="ECO:0000256" key="2">
    <source>
        <dbReference type="ARBA" id="ARBA00023315"/>
    </source>
</evidence>
<dbReference type="PANTHER" id="PTHR43420">
    <property type="entry name" value="ACETYLTRANSFERASE"/>
    <property type="match status" value="1"/>
</dbReference>
<evidence type="ECO:0000259" key="3">
    <source>
        <dbReference type="PROSITE" id="PS51186"/>
    </source>
</evidence>
<evidence type="ECO:0000313" key="5">
    <source>
        <dbReference type="Proteomes" id="UP000072003"/>
    </source>
</evidence>
<organism evidence="4 5">
    <name type="scientific">Streptococcus suis</name>
    <dbReference type="NCBI Taxonomy" id="1307"/>
    <lineage>
        <taxon>Bacteria</taxon>
        <taxon>Bacillati</taxon>
        <taxon>Bacillota</taxon>
        <taxon>Bacilli</taxon>
        <taxon>Lactobacillales</taxon>
        <taxon>Streptococcaceae</taxon>
        <taxon>Streptococcus</taxon>
    </lineage>
</organism>
<dbReference type="CDD" id="cd04301">
    <property type="entry name" value="NAT_SF"/>
    <property type="match status" value="1"/>
</dbReference>
<name>A0A0Z8DK16_STRSU</name>
<sequence length="286" mass="32296">MIIATNVLNSQQLSAAKTLISIVQSHDGTYRDPYLSNMLNFDPEMPVFFLAYQGEQLVGLLTVYADDEDVELAILVHPDYRRQGLARKLYDCYQMKTANYPIASVTFQTERVFLDKHPDLATAWNLVEDTDTETWLGREREPYQFSQQAELTVSLAQAHHADSIARCKTAAFGNDYEVALRYVREAIADADSLLYLLEHSGAVIGSCTVDISTDDNYLYGLAIAPDQQQKGYGTYLVKAVINDLIRKNDKPFQIAVEDDNLIAKRLYENIGFTKQTQVVYLDPKEG</sequence>
<keyword evidence="2" id="KW-0012">Acyltransferase</keyword>
<protein>
    <submittedName>
        <fullName evidence="4">Acetyltransferase</fullName>
    </submittedName>
</protein>
<dbReference type="AlphaFoldDB" id="A0A0Z8DK16"/>
<dbReference type="PANTHER" id="PTHR43420:SF44">
    <property type="entry name" value="ACETYLTRANSFERASE YPEA"/>
    <property type="match status" value="1"/>
</dbReference>
<evidence type="ECO:0000256" key="1">
    <source>
        <dbReference type="ARBA" id="ARBA00022679"/>
    </source>
</evidence>
<proteinExistence type="predicted"/>
<accession>A0A0Z8DK16</accession>
<evidence type="ECO:0000313" key="4">
    <source>
        <dbReference type="EMBL" id="CYT86918.1"/>
    </source>
</evidence>